<keyword evidence="1" id="KW-0472">Membrane</keyword>
<protein>
    <recommendedName>
        <fullName evidence="4">Transmembrane protein</fullName>
    </recommendedName>
</protein>
<reference evidence="2 3" key="1">
    <citation type="submission" date="2020-07" db="EMBL/GenBank/DDBJ databases">
        <title>Highly diverse flavobacterial phages as mortality factor during North Sea spring blooms.</title>
        <authorList>
            <person name="Bartlau N."/>
            <person name="Wichels A."/>
            <person name="Krohne G."/>
            <person name="Adriaenssens E.M."/>
            <person name="Heins A."/>
            <person name="Fuchs B.M."/>
            <person name="Amann R."/>
            <person name="Moraru C."/>
        </authorList>
    </citation>
    <scope>NUCLEOTIDE SEQUENCE [LARGE SCALE GENOMIC DNA]</scope>
</reference>
<feature type="transmembrane region" description="Helical" evidence="1">
    <location>
        <begin position="49"/>
        <end position="77"/>
    </location>
</feature>
<evidence type="ECO:0008006" key="4">
    <source>
        <dbReference type="Google" id="ProtNLM"/>
    </source>
</evidence>
<sequence>MKNRKVIKWIVDFLIVCAVVSPLAMYLFLDEDYLNSSPALSVIGGLGMLTSIVASVFLLFVGASILIALVVGLYRLLFEERD</sequence>
<accession>A0A8E5E819</accession>
<feature type="transmembrane region" description="Helical" evidence="1">
    <location>
        <begin position="9"/>
        <end position="29"/>
    </location>
</feature>
<dbReference type="Proteomes" id="UP000693797">
    <property type="component" value="Segment"/>
</dbReference>
<keyword evidence="1" id="KW-1133">Transmembrane helix</keyword>
<organism evidence="2 3">
    <name type="scientific">Cellulophaga phage Calle_1</name>
    <dbReference type="NCBI Taxonomy" id="2745643"/>
    <lineage>
        <taxon>Viruses</taxon>
        <taxon>Duplodnaviria</taxon>
        <taxon>Heunggongvirae</taxon>
        <taxon>Uroviricota</taxon>
        <taxon>Caudoviricetes</taxon>
        <taxon>Pervagoviridae</taxon>
        <taxon>Callevirus</taxon>
        <taxon>Callevirus Calle</taxon>
    </lineage>
</organism>
<keyword evidence="1" id="KW-0812">Transmembrane</keyword>
<evidence type="ECO:0000313" key="2">
    <source>
        <dbReference type="EMBL" id="QQV89770.1"/>
    </source>
</evidence>
<evidence type="ECO:0000256" key="1">
    <source>
        <dbReference type="SAM" id="Phobius"/>
    </source>
</evidence>
<name>A0A8E5E819_9CAUD</name>
<proteinExistence type="predicted"/>
<dbReference type="EMBL" id="MT732432">
    <property type="protein sequence ID" value="QQV89770.1"/>
    <property type="molecule type" value="Genomic_DNA"/>
</dbReference>
<gene>
    <name evidence="2" type="ORF">Calle1_45</name>
</gene>
<keyword evidence="3" id="KW-1185">Reference proteome</keyword>
<evidence type="ECO:0000313" key="3">
    <source>
        <dbReference type="Proteomes" id="UP000693797"/>
    </source>
</evidence>